<name>A0A8J6QTA3_9FLAO</name>
<dbReference type="InterPro" id="IPR014327">
    <property type="entry name" value="RNA_pol_sigma70_bacteroid"/>
</dbReference>
<sequence length="192" mass="22968">MAFYQEITDKNLFSLIRKGDHRAYTELYNRYSPVLYAHILRRLNDREEAKDIIHELFTYIWVNRMKIQIEGHPSGYLYTAVRNRVIKVISRRIVATKHVDMHRPSPYNNIASDYLIRENQLRDLIEKEIESLPPRMQEIFLLSREKFLTHKEIACELNISELTVKKQVANAIKVLRTKFDLIINIFFFVPFL</sequence>
<dbReference type="Pfam" id="PF08281">
    <property type="entry name" value="Sigma70_r4_2"/>
    <property type="match status" value="1"/>
</dbReference>
<evidence type="ECO:0000256" key="4">
    <source>
        <dbReference type="ARBA" id="ARBA00023163"/>
    </source>
</evidence>
<dbReference type="Pfam" id="PF04542">
    <property type="entry name" value="Sigma70_r2"/>
    <property type="match status" value="1"/>
</dbReference>
<dbReference type="Gene3D" id="1.10.1740.10">
    <property type="match status" value="1"/>
</dbReference>
<accession>A0A8J6QTA3</accession>
<dbReference type="InterPro" id="IPR036388">
    <property type="entry name" value="WH-like_DNA-bd_sf"/>
</dbReference>
<dbReference type="RefSeq" id="WP_188215879.1">
    <property type="nucleotide sequence ID" value="NZ_BAABGH010000010.1"/>
</dbReference>
<dbReference type="InterPro" id="IPR013249">
    <property type="entry name" value="RNA_pol_sigma70_r4_t2"/>
</dbReference>
<protein>
    <submittedName>
        <fullName evidence="7">RNA polymerase sigma-70 factor</fullName>
    </submittedName>
</protein>
<dbReference type="InterPro" id="IPR014284">
    <property type="entry name" value="RNA_pol_sigma-70_dom"/>
</dbReference>
<evidence type="ECO:0000259" key="6">
    <source>
        <dbReference type="Pfam" id="PF08281"/>
    </source>
</evidence>
<keyword evidence="2" id="KW-0805">Transcription regulation</keyword>
<dbReference type="InterPro" id="IPR013324">
    <property type="entry name" value="RNA_pol_sigma_r3/r4-like"/>
</dbReference>
<dbReference type="AlphaFoldDB" id="A0A8J6QTA3"/>
<comment type="similarity">
    <text evidence="1">Belongs to the sigma-70 factor family. ECF subfamily.</text>
</comment>
<dbReference type="PANTHER" id="PTHR43133:SF46">
    <property type="entry name" value="RNA POLYMERASE SIGMA-70 FACTOR ECF SUBFAMILY"/>
    <property type="match status" value="1"/>
</dbReference>
<dbReference type="SUPFAM" id="SSF88946">
    <property type="entry name" value="Sigma2 domain of RNA polymerase sigma factors"/>
    <property type="match status" value="1"/>
</dbReference>
<evidence type="ECO:0000256" key="3">
    <source>
        <dbReference type="ARBA" id="ARBA00023082"/>
    </source>
</evidence>
<evidence type="ECO:0000313" key="8">
    <source>
        <dbReference type="Proteomes" id="UP000602057"/>
    </source>
</evidence>
<feature type="domain" description="RNA polymerase sigma-70 region 2" evidence="5">
    <location>
        <begin position="27"/>
        <end position="91"/>
    </location>
</feature>
<reference evidence="7" key="1">
    <citation type="journal article" date="2013" name="Int. J. Syst. Evol. Microbiol.">
        <title>Aestuariibaculum suncheonense gen. nov., sp. nov., a marine bacterium of the family Flavobacteriaceae isolated from a tidal flat and emended descriptions of the genera Gaetbulibacter and Tamlana.</title>
        <authorList>
            <person name="Jeong S.H."/>
            <person name="Park M.S."/>
            <person name="Jin H.M."/>
            <person name="Lee K."/>
            <person name="Park W."/>
            <person name="Jeon C.O."/>
        </authorList>
    </citation>
    <scope>NUCLEOTIDE SEQUENCE</scope>
    <source>
        <strain evidence="7">SC17</strain>
    </source>
</reference>
<reference evidence="7" key="2">
    <citation type="submission" date="2020-09" db="EMBL/GenBank/DDBJ databases">
        <authorList>
            <person name="Wu Z."/>
        </authorList>
    </citation>
    <scope>NUCLEOTIDE SEQUENCE</scope>
    <source>
        <strain evidence="7">SC17</strain>
    </source>
</reference>
<dbReference type="SUPFAM" id="SSF88659">
    <property type="entry name" value="Sigma3 and sigma4 domains of RNA polymerase sigma factors"/>
    <property type="match status" value="1"/>
</dbReference>
<keyword evidence="8" id="KW-1185">Reference proteome</keyword>
<dbReference type="Gene3D" id="1.10.10.10">
    <property type="entry name" value="Winged helix-like DNA-binding domain superfamily/Winged helix DNA-binding domain"/>
    <property type="match status" value="1"/>
</dbReference>
<dbReference type="GO" id="GO:0003677">
    <property type="term" value="F:DNA binding"/>
    <property type="evidence" value="ECO:0007669"/>
    <property type="project" value="InterPro"/>
</dbReference>
<evidence type="ECO:0000256" key="1">
    <source>
        <dbReference type="ARBA" id="ARBA00010641"/>
    </source>
</evidence>
<evidence type="ECO:0000313" key="7">
    <source>
        <dbReference type="EMBL" id="MBD0835404.1"/>
    </source>
</evidence>
<keyword evidence="4" id="KW-0804">Transcription</keyword>
<evidence type="ECO:0000259" key="5">
    <source>
        <dbReference type="Pfam" id="PF04542"/>
    </source>
</evidence>
<proteinExistence type="inferred from homology"/>
<dbReference type="NCBIfam" id="TIGR02985">
    <property type="entry name" value="Sig70_bacteroi1"/>
    <property type="match status" value="1"/>
</dbReference>
<dbReference type="InterPro" id="IPR013325">
    <property type="entry name" value="RNA_pol_sigma_r2"/>
</dbReference>
<keyword evidence="3" id="KW-0731">Sigma factor</keyword>
<dbReference type="InterPro" id="IPR039425">
    <property type="entry name" value="RNA_pol_sigma-70-like"/>
</dbReference>
<comment type="caution">
    <text evidence="7">The sequence shown here is derived from an EMBL/GenBank/DDBJ whole genome shotgun (WGS) entry which is preliminary data.</text>
</comment>
<gene>
    <name evidence="7" type="ORF">ICJ84_08155</name>
</gene>
<dbReference type="EMBL" id="JACVXC010000002">
    <property type="protein sequence ID" value="MBD0835404.1"/>
    <property type="molecule type" value="Genomic_DNA"/>
</dbReference>
<dbReference type="GO" id="GO:0006352">
    <property type="term" value="P:DNA-templated transcription initiation"/>
    <property type="evidence" value="ECO:0007669"/>
    <property type="project" value="InterPro"/>
</dbReference>
<dbReference type="CDD" id="cd06171">
    <property type="entry name" value="Sigma70_r4"/>
    <property type="match status" value="1"/>
</dbReference>
<dbReference type="Proteomes" id="UP000602057">
    <property type="component" value="Unassembled WGS sequence"/>
</dbReference>
<organism evidence="7 8">
    <name type="scientific">Aestuariibaculum suncheonense</name>
    <dbReference type="NCBI Taxonomy" id="1028745"/>
    <lineage>
        <taxon>Bacteria</taxon>
        <taxon>Pseudomonadati</taxon>
        <taxon>Bacteroidota</taxon>
        <taxon>Flavobacteriia</taxon>
        <taxon>Flavobacteriales</taxon>
        <taxon>Flavobacteriaceae</taxon>
    </lineage>
</organism>
<feature type="domain" description="RNA polymerase sigma factor 70 region 4 type 2" evidence="6">
    <location>
        <begin position="123"/>
        <end position="173"/>
    </location>
</feature>
<dbReference type="PANTHER" id="PTHR43133">
    <property type="entry name" value="RNA POLYMERASE ECF-TYPE SIGMA FACTO"/>
    <property type="match status" value="1"/>
</dbReference>
<evidence type="ECO:0000256" key="2">
    <source>
        <dbReference type="ARBA" id="ARBA00023015"/>
    </source>
</evidence>
<dbReference type="NCBIfam" id="TIGR02937">
    <property type="entry name" value="sigma70-ECF"/>
    <property type="match status" value="1"/>
</dbReference>
<dbReference type="GO" id="GO:0016987">
    <property type="term" value="F:sigma factor activity"/>
    <property type="evidence" value="ECO:0007669"/>
    <property type="project" value="UniProtKB-KW"/>
</dbReference>
<dbReference type="InterPro" id="IPR007627">
    <property type="entry name" value="RNA_pol_sigma70_r2"/>
</dbReference>